<dbReference type="Proteomes" id="UP000000763">
    <property type="component" value="Chromosome 10"/>
</dbReference>
<proteinExistence type="predicted"/>
<dbReference type="KEGG" id="dosa:Os10g0348900"/>
<sequence length="81" mass="9270">MMHPNVEDYWDGIQGCHHLPPTSDKSMGYTKQRYGKRPNYPPTIIRKRSGPSTSNLTINGHKKCSGRTRDGSVRPIFYRGH</sequence>
<reference evidence="3" key="2">
    <citation type="journal article" date="2008" name="Nucleic Acids Res.">
        <title>The rice annotation project database (RAP-DB): 2008 update.</title>
        <authorList>
            <consortium name="The rice annotation project (RAP)"/>
        </authorList>
    </citation>
    <scope>GENOME REANNOTATION</scope>
    <source>
        <strain evidence="3">cv. Nipponbare</strain>
    </source>
</reference>
<dbReference type="AlphaFoldDB" id="A0A0N7KRM7"/>
<evidence type="ECO:0000313" key="3">
    <source>
        <dbReference type="Proteomes" id="UP000000763"/>
    </source>
</evidence>
<dbReference type="Gramene" id="Os10t0348900-01">
    <property type="protein sequence ID" value="Os10t0348900-01"/>
    <property type="gene ID" value="Os10g0348900"/>
</dbReference>
<evidence type="ECO:0000256" key="1">
    <source>
        <dbReference type="SAM" id="MobiDB-lite"/>
    </source>
</evidence>
<evidence type="ECO:0000313" key="2">
    <source>
        <dbReference type="EMBL" id="BAF26318.1"/>
    </source>
</evidence>
<reference evidence="2 3" key="1">
    <citation type="journal article" date="2005" name="Nature">
        <title>The map-based sequence of the rice genome.</title>
        <authorList>
            <consortium name="International rice genome sequencing project (IRGSP)"/>
            <person name="Matsumoto T."/>
            <person name="Wu J."/>
            <person name="Kanamori H."/>
            <person name="Katayose Y."/>
            <person name="Fujisawa M."/>
            <person name="Namiki N."/>
            <person name="Mizuno H."/>
            <person name="Yamamoto K."/>
            <person name="Antonio B.A."/>
            <person name="Baba T."/>
            <person name="Sakata K."/>
            <person name="Nagamura Y."/>
            <person name="Aoki H."/>
            <person name="Arikawa K."/>
            <person name="Arita K."/>
            <person name="Bito T."/>
            <person name="Chiden Y."/>
            <person name="Fujitsuka N."/>
            <person name="Fukunaka R."/>
            <person name="Hamada M."/>
            <person name="Harada C."/>
            <person name="Hayashi A."/>
            <person name="Hijishita S."/>
            <person name="Honda M."/>
            <person name="Hosokawa S."/>
            <person name="Ichikawa Y."/>
            <person name="Idonuma A."/>
            <person name="Iijima M."/>
            <person name="Ikeda M."/>
            <person name="Ikeno M."/>
            <person name="Ito K."/>
            <person name="Ito S."/>
            <person name="Ito T."/>
            <person name="Ito Y."/>
            <person name="Ito Y."/>
            <person name="Iwabuchi A."/>
            <person name="Kamiya K."/>
            <person name="Karasawa W."/>
            <person name="Kurita K."/>
            <person name="Katagiri S."/>
            <person name="Kikuta A."/>
            <person name="Kobayashi H."/>
            <person name="Kobayashi N."/>
            <person name="Machita K."/>
            <person name="Maehara T."/>
            <person name="Masukawa M."/>
            <person name="Mizubayashi T."/>
            <person name="Mukai Y."/>
            <person name="Nagasaki H."/>
            <person name="Nagata Y."/>
            <person name="Naito S."/>
            <person name="Nakashima M."/>
            <person name="Nakama Y."/>
            <person name="Nakamichi Y."/>
            <person name="Nakamura M."/>
            <person name="Meguro A."/>
            <person name="Negishi M."/>
            <person name="Ohta I."/>
            <person name="Ohta T."/>
            <person name="Okamoto M."/>
            <person name="Ono N."/>
            <person name="Saji S."/>
            <person name="Sakaguchi M."/>
            <person name="Sakai K."/>
            <person name="Shibata M."/>
            <person name="Shimokawa T."/>
            <person name="Song J."/>
            <person name="Takazaki Y."/>
            <person name="Terasawa K."/>
            <person name="Tsugane M."/>
            <person name="Tsuji K."/>
            <person name="Ueda S."/>
            <person name="Waki K."/>
            <person name="Yamagata H."/>
            <person name="Yamamoto M."/>
            <person name="Yamamoto S."/>
            <person name="Yamane H."/>
            <person name="Yoshiki S."/>
            <person name="Yoshihara R."/>
            <person name="Yukawa K."/>
            <person name="Zhong H."/>
            <person name="Yano M."/>
            <person name="Yuan Q."/>
            <person name="Ouyang S."/>
            <person name="Liu J."/>
            <person name="Jones K.M."/>
            <person name="Gansberger K."/>
            <person name="Moffat K."/>
            <person name="Hill J."/>
            <person name="Bera J."/>
            <person name="Fadrosh D."/>
            <person name="Jin S."/>
            <person name="Johri S."/>
            <person name="Kim M."/>
            <person name="Overton L."/>
            <person name="Reardon M."/>
            <person name="Tsitrin T."/>
            <person name="Vuong H."/>
            <person name="Weaver B."/>
            <person name="Ciecko A."/>
            <person name="Tallon L."/>
            <person name="Jackson J."/>
            <person name="Pai G."/>
            <person name="Aken S.V."/>
            <person name="Utterback T."/>
            <person name="Reidmuller S."/>
            <person name="Feldblyum T."/>
            <person name="Hsiao J."/>
            <person name="Zismann V."/>
            <person name="Iobst S."/>
            <person name="de Vazeille A.R."/>
            <person name="Buell C.R."/>
            <person name="Ying K."/>
            <person name="Li Y."/>
            <person name="Lu T."/>
            <person name="Huang Y."/>
            <person name="Zhao Q."/>
            <person name="Feng Q."/>
            <person name="Zhang L."/>
            <person name="Zhu J."/>
            <person name="Weng Q."/>
            <person name="Mu J."/>
            <person name="Lu Y."/>
            <person name="Fan D."/>
            <person name="Liu Y."/>
            <person name="Guan J."/>
            <person name="Zhang Y."/>
            <person name="Yu S."/>
            <person name="Liu X."/>
            <person name="Zhang Y."/>
            <person name="Hong G."/>
            <person name="Han B."/>
            <person name="Choisne N."/>
            <person name="Demange N."/>
            <person name="Orjeda G."/>
            <person name="Samain S."/>
            <person name="Cattolico L."/>
            <person name="Pelletier E."/>
            <person name="Couloux A."/>
            <person name="Segurens B."/>
            <person name="Wincker P."/>
            <person name="D'Hont A."/>
            <person name="Scarpelli C."/>
            <person name="Weissenbach J."/>
            <person name="Salanoubat M."/>
            <person name="Quetier F."/>
            <person name="Yu Y."/>
            <person name="Kim H.R."/>
            <person name="Rambo T."/>
            <person name="Currie J."/>
            <person name="Collura K."/>
            <person name="Luo M."/>
            <person name="Yang T."/>
            <person name="Ammiraju J.S.S."/>
            <person name="Engler F."/>
            <person name="Soderlund C."/>
            <person name="Wing R.A."/>
            <person name="Palmer L.E."/>
            <person name="de la Bastide M."/>
            <person name="Spiegel L."/>
            <person name="Nascimento L."/>
            <person name="Zutavern T."/>
            <person name="O'Shaughnessy A."/>
            <person name="Dike S."/>
            <person name="Dedhia N."/>
            <person name="Preston R."/>
            <person name="Balija V."/>
            <person name="McCombie W.R."/>
            <person name="Chow T."/>
            <person name="Chen H."/>
            <person name="Chung M."/>
            <person name="Chen C."/>
            <person name="Shaw J."/>
            <person name="Wu H."/>
            <person name="Hsiao K."/>
            <person name="Chao Y."/>
            <person name="Chu M."/>
            <person name="Cheng C."/>
            <person name="Hour A."/>
            <person name="Lee P."/>
            <person name="Lin S."/>
            <person name="Lin Y."/>
            <person name="Liou J."/>
            <person name="Liu S."/>
            <person name="Hsing Y."/>
            <person name="Raghuvanshi S."/>
            <person name="Mohanty A."/>
            <person name="Bharti A.K."/>
            <person name="Gaur A."/>
            <person name="Gupta V."/>
            <person name="Kumar D."/>
            <person name="Ravi V."/>
            <person name="Vij S."/>
            <person name="Kapur A."/>
            <person name="Khurana P."/>
            <person name="Khurana P."/>
            <person name="Khurana J.P."/>
            <person name="Tyagi A.K."/>
            <person name="Gaikwad K."/>
            <person name="Singh A."/>
            <person name="Dalal V."/>
            <person name="Srivastava S."/>
            <person name="Dixit A."/>
            <person name="Pal A.K."/>
            <person name="Ghazi I.A."/>
            <person name="Yadav M."/>
            <person name="Pandit A."/>
            <person name="Bhargava A."/>
            <person name="Sureshbabu K."/>
            <person name="Batra K."/>
            <person name="Sharma T.R."/>
            <person name="Mohapatra T."/>
            <person name="Singh N.K."/>
            <person name="Messing J."/>
            <person name="Nelson A.B."/>
            <person name="Fuks G."/>
            <person name="Kavchok S."/>
            <person name="Keizer G."/>
            <person name="Linton E."/>
            <person name="Llaca V."/>
            <person name="Song R."/>
            <person name="Tanyolac B."/>
            <person name="Young S."/>
            <person name="Ho-Il K."/>
            <person name="Hahn J.H."/>
            <person name="Sangsakoo G."/>
            <person name="Vanavichit A."/>
            <person name="de Mattos Luiz.A.T."/>
            <person name="Zimmer P.D."/>
            <person name="Malone G."/>
            <person name="Dellagostin O."/>
            <person name="de Oliveira A.C."/>
            <person name="Bevan M."/>
            <person name="Bancroft I."/>
            <person name="Minx P."/>
            <person name="Cordum H."/>
            <person name="Wilson R."/>
            <person name="Cheng Z."/>
            <person name="Jin W."/>
            <person name="Jiang J."/>
            <person name="Leong S.A."/>
            <person name="Iwama H."/>
            <person name="Gojobori T."/>
            <person name="Itoh T."/>
            <person name="Niimura Y."/>
            <person name="Fujii Y."/>
            <person name="Habara T."/>
            <person name="Sakai H."/>
            <person name="Sato Y."/>
            <person name="Wilson G."/>
            <person name="Kumar K."/>
            <person name="McCouch S."/>
            <person name="Juretic N."/>
            <person name="Hoen D."/>
            <person name="Wright S."/>
            <person name="Bruskiewich R."/>
            <person name="Bureau T."/>
            <person name="Miyao A."/>
            <person name="Hirochika H."/>
            <person name="Nishikawa T."/>
            <person name="Kadowaki K."/>
            <person name="Sugiura M."/>
            <person name="Burr B."/>
            <person name="Sasaki T."/>
        </authorList>
    </citation>
    <scope>NUCLEOTIDE SEQUENCE [LARGE SCALE GENOMIC DNA]</scope>
    <source>
        <strain evidence="3">cv. Nipponbare</strain>
    </source>
</reference>
<name>A0A0N7KRM7_ORYSJ</name>
<protein>
    <submittedName>
        <fullName evidence="2">Os10g0348900 protein</fullName>
    </submittedName>
</protein>
<dbReference type="EMBL" id="AP008216">
    <property type="protein sequence ID" value="BAF26318.1"/>
    <property type="molecule type" value="Genomic_DNA"/>
</dbReference>
<organism evidence="2 3">
    <name type="scientific">Oryza sativa subsp. japonica</name>
    <name type="common">Rice</name>
    <dbReference type="NCBI Taxonomy" id="39947"/>
    <lineage>
        <taxon>Eukaryota</taxon>
        <taxon>Viridiplantae</taxon>
        <taxon>Streptophyta</taxon>
        <taxon>Embryophyta</taxon>
        <taxon>Tracheophyta</taxon>
        <taxon>Spermatophyta</taxon>
        <taxon>Magnoliopsida</taxon>
        <taxon>Liliopsida</taxon>
        <taxon>Poales</taxon>
        <taxon>Poaceae</taxon>
        <taxon>BOP clade</taxon>
        <taxon>Oryzoideae</taxon>
        <taxon>Oryzeae</taxon>
        <taxon>Oryzinae</taxon>
        <taxon>Oryza</taxon>
        <taxon>Oryza sativa</taxon>
    </lineage>
</organism>
<accession>A0A0N7KRM7</accession>
<gene>
    <name evidence="2" type="ordered locus">Os10g0348900</name>
</gene>
<feature type="region of interest" description="Disordered" evidence="1">
    <location>
        <begin position="20"/>
        <end position="81"/>
    </location>
</feature>